<gene>
    <name evidence="2" type="ORF">EW146_g6982</name>
</gene>
<dbReference type="AlphaFoldDB" id="A0A4S4LM24"/>
<dbReference type="EMBL" id="SGPL01000377">
    <property type="protein sequence ID" value="THH13212.1"/>
    <property type="molecule type" value="Genomic_DNA"/>
</dbReference>
<sequence length="410" mass="46242">MDILDHLRMTCMHYPAIDNHAHPLLSAPNRASVPFEGLVSEASDTALDDAVQTLACFRATIDLALLYGIKGQDNVTWDEIKRAREKIDYEELCRMCFEPAKIHCLLLDDGLGGVQEMCEGYQWHDRLTAVPNKRIVRVEIVAQDILTNIFTEYRNMTPSKRVSRFADELRKNILQSAETPDVVGFKSIVCYRTGMNVSTSCTDAELDNALDAVYHRYLSNPAVPIRLADKVVNDFVVRTTLDVAGTYKKTVQFHTGLGDSDITLSLSSPSHLQHVIKAYPDTKIVLLHSSYPYTRDAGYLTAVYKNVYLDFGEIFPFLSADGQKSVIRQVLELAPTNKIMWSTDGHWWPESFYLGSVQARQTLYDVLAQYVSDKHLTGSQSITIAQNALFHNANRIYNLGLQEPYFDASE</sequence>
<dbReference type="Proteomes" id="UP000310158">
    <property type="component" value="Unassembled WGS sequence"/>
</dbReference>
<evidence type="ECO:0000313" key="3">
    <source>
        <dbReference type="Proteomes" id="UP000310158"/>
    </source>
</evidence>
<evidence type="ECO:0000313" key="2">
    <source>
        <dbReference type="EMBL" id="THH13212.1"/>
    </source>
</evidence>
<dbReference type="Pfam" id="PF04909">
    <property type="entry name" value="Amidohydro_2"/>
    <property type="match status" value="1"/>
</dbReference>
<dbReference type="SUPFAM" id="SSF51556">
    <property type="entry name" value="Metallo-dependent hydrolases"/>
    <property type="match status" value="1"/>
</dbReference>
<dbReference type="Gene3D" id="3.20.20.140">
    <property type="entry name" value="Metal-dependent hydrolases"/>
    <property type="match status" value="1"/>
</dbReference>
<dbReference type="GO" id="GO:0016787">
    <property type="term" value="F:hydrolase activity"/>
    <property type="evidence" value="ECO:0007669"/>
    <property type="project" value="InterPro"/>
</dbReference>
<keyword evidence="3" id="KW-1185">Reference proteome</keyword>
<accession>A0A4S4LM24</accession>
<organism evidence="2 3">
    <name type="scientific">Bondarzewia mesenterica</name>
    <dbReference type="NCBI Taxonomy" id="1095465"/>
    <lineage>
        <taxon>Eukaryota</taxon>
        <taxon>Fungi</taxon>
        <taxon>Dikarya</taxon>
        <taxon>Basidiomycota</taxon>
        <taxon>Agaricomycotina</taxon>
        <taxon>Agaricomycetes</taxon>
        <taxon>Russulales</taxon>
        <taxon>Bondarzewiaceae</taxon>
        <taxon>Bondarzewia</taxon>
    </lineage>
</organism>
<dbReference type="InterPro" id="IPR032466">
    <property type="entry name" value="Metal_Hydrolase"/>
</dbReference>
<evidence type="ECO:0000259" key="1">
    <source>
        <dbReference type="Pfam" id="PF04909"/>
    </source>
</evidence>
<name>A0A4S4LM24_9AGAM</name>
<dbReference type="OrthoDB" id="3364440at2759"/>
<comment type="caution">
    <text evidence="2">The sequence shown here is derived from an EMBL/GenBank/DDBJ whole genome shotgun (WGS) entry which is preliminary data.</text>
</comment>
<feature type="domain" description="Amidohydrolase-related" evidence="1">
    <location>
        <begin position="234"/>
        <end position="358"/>
    </location>
</feature>
<reference evidence="2 3" key="1">
    <citation type="submission" date="2019-02" db="EMBL/GenBank/DDBJ databases">
        <title>Genome sequencing of the rare red list fungi Bondarzewia mesenterica.</title>
        <authorList>
            <person name="Buettner E."/>
            <person name="Kellner H."/>
        </authorList>
    </citation>
    <scope>NUCLEOTIDE SEQUENCE [LARGE SCALE GENOMIC DNA]</scope>
    <source>
        <strain evidence="2 3">DSM 108281</strain>
    </source>
</reference>
<dbReference type="InterPro" id="IPR006680">
    <property type="entry name" value="Amidohydro-rel"/>
</dbReference>
<proteinExistence type="predicted"/>
<dbReference type="PANTHER" id="PTHR43383">
    <property type="entry name" value="NODULIN 6"/>
    <property type="match status" value="1"/>
</dbReference>
<protein>
    <recommendedName>
        <fullName evidence="1">Amidohydrolase-related domain-containing protein</fullName>
    </recommendedName>
</protein>
<dbReference type="PANTHER" id="PTHR43383:SF2">
    <property type="entry name" value="AMIDOHYDROLASE 2 FAMILY PROTEIN"/>
    <property type="match status" value="1"/>
</dbReference>